<keyword evidence="8" id="KW-1185">Reference proteome</keyword>
<keyword evidence="4" id="KW-0378">Hydrolase</keyword>
<dbReference type="GO" id="GO:0005829">
    <property type="term" value="C:cytosol"/>
    <property type="evidence" value="ECO:0000318"/>
    <property type="project" value="GO_Central"/>
</dbReference>
<dbReference type="PRINTS" id="PR00114">
    <property type="entry name" value="STPHPHTASE"/>
</dbReference>
<dbReference type="SMR" id="A0A0R0FVP8"/>
<keyword evidence="2" id="KW-0479">Metal-binding</keyword>
<dbReference type="InterPro" id="IPR051134">
    <property type="entry name" value="PPP_phosphatase"/>
</dbReference>
<dbReference type="InterPro" id="IPR006186">
    <property type="entry name" value="Ser/Thr-sp_prot-phosphatase"/>
</dbReference>
<dbReference type="PaxDb" id="3847-GLYMA15G02980.1"/>
<dbReference type="AlphaFoldDB" id="A0A0R0FVP8"/>
<organism evidence="6">
    <name type="scientific">Glycine max</name>
    <name type="common">Soybean</name>
    <name type="synonym">Glycine hispida</name>
    <dbReference type="NCBI Taxonomy" id="3847"/>
    <lineage>
        <taxon>Eukaryota</taxon>
        <taxon>Viridiplantae</taxon>
        <taxon>Streptophyta</taxon>
        <taxon>Embryophyta</taxon>
        <taxon>Tracheophyta</taxon>
        <taxon>Spermatophyta</taxon>
        <taxon>Magnoliopsida</taxon>
        <taxon>eudicotyledons</taxon>
        <taxon>Gunneridae</taxon>
        <taxon>Pentapetalae</taxon>
        <taxon>rosids</taxon>
        <taxon>fabids</taxon>
        <taxon>Fabales</taxon>
        <taxon>Fabaceae</taxon>
        <taxon>Papilionoideae</taxon>
        <taxon>50 kb inversion clade</taxon>
        <taxon>NPAAA clade</taxon>
        <taxon>indigoferoid/millettioid clade</taxon>
        <taxon>Phaseoleae</taxon>
        <taxon>Glycine</taxon>
        <taxon>Glycine subgen. Soja</taxon>
    </lineage>
</organism>
<dbReference type="SMART" id="SM00156">
    <property type="entry name" value="PP2Ac"/>
    <property type="match status" value="1"/>
</dbReference>
<gene>
    <name evidence="6" type="ORF">GLYMA_15G025700</name>
</gene>
<dbReference type="InterPro" id="IPR004843">
    <property type="entry name" value="Calcineurin-like_PHP"/>
</dbReference>
<evidence type="ECO:0000313" key="8">
    <source>
        <dbReference type="Proteomes" id="UP000008827"/>
    </source>
</evidence>
<reference evidence="7" key="2">
    <citation type="submission" date="2018-02" db="UniProtKB">
        <authorList>
            <consortium name="EnsemblPlants"/>
        </authorList>
    </citation>
    <scope>IDENTIFICATION</scope>
    <source>
        <strain evidence="7">Williams 82</strain>
    </source>
</reference>
<dbReference type="SUPFAM" id="SSF56300">
    <property type="entry name" value="Metallo-dependent phosphatases"/>
    <property type="match status" value="1"/>
</dbReference>
<evidence type="ECO:0000256" key="4">
    <source>
        <dbReference type="RuleBase" id="RU004273"/>
    </source>
</evidence>
<dbReference type="GO" id="GO:0005634">
    <property type="term" value="C:nucleus"/>
    <property type="evidence" value="ECO:0000318"/>
    <property type="project" value="GO_Central"/>
</dbReference>
<dbReference type="GO" id="GO:0004722">
    <property type="term" value="F:protein serine/threonine phosphatase activity"/>
    <property type="evidence" value="ECO:0000318"/>
    <property type="project" value="GO_Central"/>
</dbReference>
<dbReference type="PROSITE" id="PS00125">
    <property type="entry name" value="SER_THR_PHOSPHATASE"/>
    <property type="match status" value="1"/>
</dbReference>
<reference evidence="6 7" key="1">
    <citation type="journal article" date="2010" name="Nature">
        <title>Genome sequence of the palaeopolyploid soybean.</title>
        <authorList>
            <person name="Schmutz J."/>
            <person name="Cannon S.B."/>
            <person name="Schlueter J."/>
            <person name="Ma J."/>
            <person name="Mitros T."/>
            <person name="Nelson W."/>
            <person name="Hyten D.L."/>
            <person name="Song Q."/>
            <person name="Thelen J.J."/>
            <person name="Cheng J."/>
            <person name="Xu D."/>
            <person name="Hellsten U."/>
            <person name="May G.D."/>
            <person name="Yu Y."/>
            <person name="Sakurai T."/>
            <person name="Umezawa T."/>
            <person name="Bhattacharyya M.K."/>
            <person name="Sandhu D."/>
            <person name="Valliyodan B."/>
            <person name="Lindquist E."/>
            <person name="Peto M."/>
            <person name="Grant D."/>
            <person name="Shu S."/>
            <person name="Goodstein D."/>
            <person name="Barry K."/>
            <person name="Futrell-Griggs M."/>
            <person name="Abernathy B."/>
            <person name="Du J."/>
            <person name="Tian Z."/>
            <person name="Zhu L."/>
            <person name="Gill N."/>
            <person name="Joshi T."/>
            <person name="Libault M."/>
            <person name="Sethuraman A."/>
            <person name="Zhang X.-C."/>
            <person name="Shinozaki K."/>
            <person name="Nguyen H.T."/>
            <person name="Wing R.A."/>
            <person name="Cregan P."/>
            <person name="Specht J."/>
            <person name="Grimwood J."/>
            <person name="Rokhsar D."/>
            <person name="Stacey G."/>
            <person name="Shoemaker R.C."/>
            <person name="Jackson S.A."/>
        </authorList>
    </citation>
    <scope>NUCLEOTIDE SEQUENCE [LARGE SCALE GENOMIC DNA]</scope>
    <source>
        <strain evidence="7">cv. Williams 82</strain>
        <tissue evidence="6">Callus</tissue>
    </source>
</reference>
<dbReference type="EMBL" id="CM000848">
    <property type="protein sequence ID" value="KRH10039.1"/>
    <property type="molecule type" value="Genomic_DNA"/>
</dbReference>
<dbReference type="PANTHER" id="PTHR45668">
    <property type="entry name" value="SERINE/THREONINE-PROTEIN PHOSPHATASE 5-RELATED"/>
    <property type="match status" value="1"/>
</dbReference>
<evidence type="ECO:0000313" key="7">
    <source>
        <dbReference type="EnsemblPlants" id="KRH10039"/>
    </source>
</evidence>
<comment type="cofactor">
    <cofactor evidence="1">
        <name>Mn(2+)</name>
        <dbReference type="ChEBI" id="CHEBI:29035"/>
    </cofactor>
</comment>
<proteinExistence type="inferred from homology"/>
<dbReference type="EnsemblPlants" id="KRH10039">
    <property type="protein sequence ID" value="KRH10039"/>
    <property type="gene ID" value="GLYMA_15G025700"/>
</dbReference>
<keyword evidence="3" id="KW-0464">Manganese</keyword>
<accession>A0A0R0FVP8</accession>
<comment type="catalytic activity">
    <reaction evidence="4">
        <text>O-phospho-L-threonyl-[protein] + H2O = L-threonyl-[protein] + phosphate</text>
        <dbReference type="Rhea" id="RHEA:47004"/>
        <dbReference type="Rhea" id="RHEA-COMP:11060"/>
        <dbReference type="Rhea" id="RHEA-COMP:11605"/>
        <dbReference type="ChEBI" id="CHEBI:15377"/>
        <dbReference type="ChEBI" id="CHEBI:30013"/>
        <dbReference type="ChEBI" id="CHEBI:43474"/>
        <dbReference type="ChEBI" id="CHEBI:61977"/>
        <dbReference type="EC" id="3.1.3.16"/>
    </reaction>
</comment>
<feature type="domain" description="Serine/threonine specific protein phosphatases" evidence="5">
    <location>
        <begin position="170"/>
        <end position="175"/>
    </location>
</feature>
<name>A0A0R0FVP8_SOYBN</name>
<dbReference type="Gramene" id="KRH10039">
    <property type="protein sequence ID" value="KRH10039"/>
    <property type="gene ID" value="GLYMA_15G025700"/>
</dbReference>
<comment type="similarity">
    <text evidence="4">Belongs to the PPP phosphatase family.</text>
</comment>
<dbReference type="Gene3D" id="3.60.21.10">
    <property type="match status" value="1"/>
</dbReference>
<evidence type="ECO:0000313" key="6">
    <source>
        <dbReference type="EMBL" id="KRH10039.1"/>
    </source>
</evidence>
<dbReference type="Proteomes" id="UP000008827">
    <property type="component" value="Chromosome 15"/>
</dbReference>
<protein>
    <recommendedName>
        <fullName evidence="4">Serine/threonine-protein phosphatase</fullName>
        <ecNumber evidence="4">3.1.3.16</ecNumber>
    </recommendedName>
</protein>
<sequence>MKRIFNSIFSSSNLPKKDALSQLGANSVRQGKVNLAGGTSTMVIYATVPVELRQLNMIRIRYDYTLFFKNILAAFDNWTNFGGQICSILCKEPNCVEINCQGEDSRVIVLGDIHGQFHDLMFIFKHEGVPSENQIYVFNGNCVHKGAWGIEVFLVLLAWKVLMAHRVYLLRGNHESRYCTARYGFKKEVWAKYGDQGEDVYNEFLVCFKELPLASVIVDCVYTTRRTFP</sequence>
<reference evidence="6" key="3">
    <citation type="submission" date="2018-07" db="EMBL/GenBank/DDBJ databases">
        <title>WGS assembly of Glycine max.</title>
        <authorList>
            <person name="Schmutz J."/>
            <person name="Cannon S."/>
            <person name="Schlueter J."/>
            <person name="Ma J."/>
            <person name="Mitros T."/>
            <person name="Nelson W."/>
            <person name="Hyten D."/>
            <person name="Song Q."/>
            <person name="Thelen J."/>
            <person name="Cheng J."/>
            <person name="Xu D."/>
            <person name="Hellsten U."/>
            <person name="May G."/>
            <person name="Yu Y."/>
            <person name="Sakurai T."/>
            <person name="Umezawa T."/>
            <person name="Bhattacharyya M."/>
            <person name="Sandhu D."/>
            <person name="Valliyodan B."/>
            <person name="Lindquist E."/>
            <person name="Peto M."/>
            <person name="Grant D."/>
            <person name="Shu S."/>
            <person name="Goodstein D."/>
            <person name="Barry K."/>
            <person name="Futrell-Griggs M."/>
            <person name="Abernathy B."/>
            <person name="Du J."/>
            <person name="Tian Z."/>
            <person name="Zhu L."/>
            <person name="Gill N."/>
            <person name="Joshi T."/>
            <person name="Libault M."/>
            <person name="Sethuraman A."/>
            <person name="Zhang X."/>
            <person name="Shinozaki K."/>
            <person name="Nguyen H."/>
            <person name="Wing R."/>
            <person name="Cregan P."/>
            <person name="Specht J."/>
            <person name="Grimwood J."/>
            <person name="Rokhsar D."/>
            <person name="Stacey G."/>
            <person name="Shoemaker R."/>
            <person name="Jackson S."/>
        </authorList>
    </citation>
    <scope>NUCLEOTIDE SEQUENCE</scope>
    <source>
        <tissue evidence="6">Callus</tissue>
    </source>
</reference>
<evidence type="ECO:0000256" key="3">
    <source>
        <dbReference type="ARBA" id="ARBA00023211"/>
    </source>
</evidence>
<dbReference type="InterPro" id="IPR029052">
    <property type="entry name" value="Metallo-depent_PP-like"/>
</dbReference>
<evidence type="ECO:0000256" key="1">
    <source>
        <dbReference type="ARBA" id="ARBA00001936"/>
    </source>
</evidence>
<dbReference type="InParanoid" id="A0A0R0FVP8"/>
<evidence type="ECO:0000256" key="2">
    <source>
        <dbReference type="ARBA" id="ARBA00022723"/>
    </source>
</evidence>
<evidence type="ECO:0000259" key="5">
    <source>
        <dbReference type="PROSITE" id="PS00125"/>
    </source>
</evidence>
<dbReference type="STRING" id="3847.A0A0R0FVP8"/>
<dbReference type="GO" id="GO:0046872">
    <property type="term" value="F:metal ion binding"/>
    <property type="evidence" value="ECO:0007669"/>
    <property type="project" value="UniProtKB-KW"/>
</dbReference>
<dbReference type="EC" id="3.1.3.16" evidence="4"/>
<dbReference type="Pfam" id="PF00149">
    <property type="entry name" value="Metallophos"/>
    <property type="match status" value="1"/>
</dbReference>
<dbReference type="PANTHER" id="PTHR45668:SF16">
    <property type="entry name" value="SERINE_THREONINE-PROTEIN PHOSPHATASE"/>
    <property type="match status" value="1"/>
</dbReference>